<dbReference type="InterPro" id="IPR050215">
    <property type="entry name" value="Thiolase-like_sf_Thiolase"/>
</dbReference>
<dbReference type="GO" id="GO:0005737">
    <property type="term" value="C:cytoplasm"/>
    <property type="evidence" value="ECO:0007669"/>
    <property type="project" value="UniProtKB-ARBA"/>
</dbReference>
<comment type="pathway">
    <text evidence="1">Lipid metabolism.</text>
</comment>
<reference evidence="7" key="1">
    <citation type="submission" date="2019-03" db="EMBL/GenBank/DDBJ databases">
        <authorList>
            <person name="Hao L."/>
        </authorList>
    </citation>
    <scope>NUCLEOTIDE SEQUENCE</scope>
</reference>
<accession>A0A485LUI8</accession>
<organism evidence="7">
    <name type="scientific">anaerobic digester metagenome</name>
    <dbReference type="NCBI Taxonomy" id="1263854"/>
    <lineage>
        <taxon>unclassified sequences</taxon>
        <taxon>metagenomes</taxon>
        <taxon>ecological metagenomes</taxon>
    </lineage>
</organism>
<evidence type="ECO:0000313" key="7">
    <source>
        <dbReference type="EMBL" id="VFU11722.1"/>
    </source>
</evidence>
<dbReference type="PIRSF" id="PIRSF000429">
    <property type="entry name" value="Ac-CoA_Ac_transf"/>
    <property type="match status" value="1"/>
</dbReference>
<dbReference type="GO" id="GO:0006635">
    <property type="term" value="P:fatty acid beta-oxidation"/>
    <property type="evidence" value="ECO:0007669"/>
    <property type="project" value="TreeGrafter"/>
</dbReference>
<dbReference type="NCBIfam" id="TIGR01930">
    <property type="entry name" value="AcCoA-C-Actrans"/>
    <property type="match status" value="1"/>
</dbReference>
<feature type="domain" description="Thiolase C-terminal" evidence="6">
    <location>
        <begin position="267"/>
        <end position="398"/>
    </location>
</feature>
<evidence type="ECO:0000259" key="6">
    <source>
        <dbReference type="Pfam" id="PF02803"/>
    </source>
</evidence>
<sequence>MREAYIVTSVRTPGCRRGKGAFAFTRPEDLLKSALNGLMERTPGVEKKDVEDILVGCAFPEAEQGLNIGRVIAQIAEFPDSTCGATVNRFCASGLEAIALQAMRIMAGYCDVAIGAGLESMSIVPMGGNLPRPHPEQALKSPEVYMSMGMTAENVANRYKITREMQDEWGFHSQAKAAQAQKAGKFKEIVPTEAVRFVEKDGITVKETFIQDFDDGVRPTTIEGLAKLRPAFAAMGSVTAGNSSQTTDGAACSLIMSGEAVKKFGVKPLAKLVVYTTAGCRADEMGVGPAYAIPKALKMAGLKVEDIDLWEVNEAFASQCIYSLQQLGLYEKKELWVSDSDKRIINVNGGAIALGHPLGCTGAKLCAQLMTEMRERGAKFGVESMCIGGGMGAAAVFELCD</sequence>
<dbReference type="EMBL" id="CAADRM010000017">
    <property type="protein sequence ID" value="VFU11722.1"/>
    <property type="molecule type" value="Genomic_DNA"/>
</dbReference>
<evidence type="ECO:0000256" key="4">
    <source>
        <dbReference type="ARBA" id="ARBA00023315"/>
    </source>
</evidence>
<dbReference type="InterPro" id="IPR020617">
    <property type="entry name" value="Thiolase_C"/>
</dbReference>
<dbReference type="Gene3D" id="3.40.47.10">
    <property type="match status" value="1"/>
</dbReference>
<keyword evidence="4 7" id="KW-0012">Acyltransferase</keyword>
<keyword evidence="3 7" id="KW-0808">Transferase</keyword>
<dbReference type="InterPro" id="IPR020616">
    <property type="entry name" value="Thiolase_N"/>
</dbReference>
<gene>
    <name evidence="7" type="primary">fadA</name>
    <name evidence="7" type="ORF">SCFA_1130010</name>
</gene>
<dbReference type="AlphaFoldDB" id="A0A485LUI8"/>
<dbReference type="FunFam" id="3.40.47.10:FF:000010">
    <property type="entry name" value="Acetyl-CoA acetyltransferase (Thiolase)"/>
    <property type="match status" value="1"/>
</dbReference>
<dbReference type="InterPro" id="IPR002155">
    <property type="entry name" value="Thiolase"/>
</dbReference>
<dbReference type="Pfam" id="PF02803">
    <property type="entry name" value="Thiolase_C"/>
    <property type="match status" value="1"/>
</dbReference>
<protein>
    <submittedName>
        <fullName evidence="7">Acetyl-CoA C-acyltransferase</fullName>
        <ecNumber evidence="7">2.3.1.16</ecNumber>
    </submittedName>
</protein>
<dbReference type="CDD" id="cd00751">
    <property type="entry name" value="thiolase"/>
    <property type="match status" value="1"/>
</dbReference>
<dbReference type="InterPro" id="IPR020613">
    <property type="entry name" value="Thiolase_CS"/>
</dbReference>
<dbReference type="Pfam" id="PF00108">
    <property type="entry name" value="Thiolase_N"/>
    <property type="match status" value="1"/>
</dbReference>
<dbReference type="PANTHER" id="PTHR43853:SF21">
    <property type="entry name" value="STEROID 3-KETOACYL-COA THIOLASE"/>
    <property type="match status" value="1"/>
</dbReference>
<name>A0A485LUI8_9ZZZZ</name>
<dbReference type="EC" id="2.3.1.16" evidence="7"/>
<dbReference type="PROSITE" id="PS00737">
    <property type="entry name" value="THIOLASE_2"/>
    <property type="match status" value="1"/>
</dbReference>
<dbReference type="SUPFAM" id="SSF53901">
    <property type="entry name" value="Thiolase-like"/>
    <property type="match status" value="2"/>
</dbReference>
<comment type="similarity">
    <text evidence="2">Belongs to the thiolase-like superfamily. Thiolase family.</text>
</comment>
<proteinExistence type="inferred from homology"/>
<evidence type="ECO:0000259" key="5">
    <source>
        <dbReference type="Pfam" id="PF00108"/>
    </source>
</evidence>
<dbReference type="GO" id="GO:0003988">
    <property type="term" value="F:acetyl-CoA C-acyltransferase activity"/>
    <property type="evidence" value="ECO:0007669"/>
    <property type="project" value="UniProtKB-EC"/>
</dbReference>
<dbReference type="PROSITE" id="PS00098">
    <property type="entry name" value="THIOLASE_1"/>
    <property type="match status" value="1"/>
</dbReference>
<evidence type="ECO:0000256" key="2">
    <source>
        <dbReference type="ARBA" id="ARBA00010982"/>
    </source>
</evidence>
<evidence type="ECO:0000256" key="1">
    <source>
        <dbReference type="ARBA" id="ARBA00005189"/>
    </source>
</evidence>
<dbReference type="PANTHER" id="PTHR43853">
    <property type="entry name" value="3-KETOACYL-COA THIOLASE, PEROXISOMAL"/>
    <property type="match status" value="1"/>
</dbReference>
<dbReference type="InterPro" id="IPR020615">
    <property type="entry name" value="Thiolase_acyl_enz_int_AS"/>
</dbReference>
<dbReference type="GO" id="GO:0010124">
    <property type="term" value="P:phenylacetate catabolic process"/>
    <property type="evidence" value="ECO:0007669"/>
    <property type="project" value="TreeGrafter"/>
</dbReference>
<evidence type="ECO:0000256" key="3">
    <source>
        <dbReference type="ARBA" id="ARBA00022679"/>
    </source>
</evidence>
<feature type="domain" description="Thiolase N-terminal" evidence="5">
    <location>
        <begin position="5"/>
        <end position="258"/>
    </location>
</feature>
<dbReference type="InterPro" id="IPR016039">
    <property type="entry name" value="Thiolase-like"/>
</dbReference>